<dbReference type="AlphaFoldDB" id="A0A1L3ZQT0"/>
<dbReference type="KEGG" id="sphj:BSL82_00525"/>
<dbReference type="Proteomes" id="UP000182063">
    <property type="component" value="Chromosome"/>
</dbReference>
<keyword evidence="2" id="KW-1185">Reference proteome</keyword>
<sequence length="69" mass="8050">MKPIVLYRWIAEITYRRDAEDECRVVSFEELHELHDIIEDGPDFYAIKDIIVRPSGRCAPTTIEASERA</sequence>
<name>A0A1L3ZQT0_9SPHN</name>
<dbReference type="STRING" id="1921510.BSL82_00525"/>
<evidence type="ECO:0000313" key="1">
    <source>
        <dbReference type="EMBL" id="API57973.1"/>
    </source>
</evidence>
<dbReference type="EMBL" id="CP018221">
    <property type="protein sequence ID" value="API57973.1"/>
    <property type="molecule type" value="Genomic_DNA"/>
</dbReference>
<evidence type="ECO:0000313" key="2">
    <source>
        <dbReference type="Proteomes" id="UP000182063"/>
    </source>
</evidence>
<dbReference type="OrthoDB" id="7596619at2"/>
<organism evidence="1 2">
    <name type="scientific">Tardibacter chloracetimidivorans</name>
    <dbReference type="NCBI Taxonomy" id="1921510"/>
    <lineage>
        <taxon>Bacteria</taxon>
        <taxon>Pseudomonadati</taxon>
        <taxon>Pseudomonadota</taxon>
        <taxon>Alphaproteobacteria</taxon>
        <taxon>Sphingomonadales</taxon>
        <taxon>Sphingomonadaceae</taxon>
        <taxon>Tardibacter</taxon>
    </lineage>
</organism>
<protein>
    <submittedName>
        <fullName evidence="1">Uncharacterized protein</fullName>
    </submittedName>
</protein>
<dbReference type="RefSeq" id="WP_072595549.1">
    <property type="nucleotide sequence ID" value="NZ_CP018221.1"/>
</dbReference>
<reference evidence="2" key="1">
    <citation type="submission" date="2016-11" db="EMBL/GenBank/DDBJ databases">
        <title>Complete Genome Sequence of alachlor-degrading Sphingomonas sp. strain JJ-A5.</title>
        <authorList>
            <person name="Lee H."/>
            <person name="Ka J.-O."/>
        </authorList>
    </citation>
    <scope>NUCLEOTIDE SEQUENCE [LARGE SCALE GENOMIC DNA]</scope>
    <source>
        <strain evidence="2">JJ-A5</strain>
    </source>
</reference>
<accession>A0A1L3ZQT0</accession>
<gene>
    <name evidence="1" type="ORF">BSL82_00525</name>
</gene>
<proteinExistence type="predicted"/>